<evidence type="ECO:0000256" key="1">
    <source>
        <dbReference type="PROSITE-ProRule" id="PRU00453"/>
    </source>
</evidence>
<protein>
    <recommendedName>
        <fullName evidence="2">HIT-type domain-containing protein</fullName>
    </recommendedName>
</protein>
<keyword evidence="1" id="KW-0862">Zinc</keyword>
<dbReference type="PANTHER" id="PTHR15555:SF0">
    <property type="entry name" value="ZINC FINGER HIT DOMAIN-CONTAINING PROTEIN 2"/>
    <property type="match status" value="1"/>
</dbReference>
<dbReference type="SUPFAM" id="SSF144232">
    <property type="entry name" value="HIT/MYND zinc finger-like"/>
    <property type="match status" value="1"/>
</dbReference>
<dbReference type="Pfam" id="PF04438">
    <property type="entry name" value="zf-HIT"/>
    <property type="match status" value="1"/>
</dbReference>
<reference evidence="3 4" key="1">
    <citation type="submission" date="2019-03" db="EMBL/GenBank/DDBJ databases">
        <title>Sequencing 23 genomes of Wallemia ichthyophaga.</title>
        <authorList>
            <person name="Gostincar C."/>
        </authorList>
    </citation>
    <scope>NUCLEOTIDE SEQUENCE [LARGE SCALE GENOMIC DNA]</scope>
    <source>
        <strain evidence="3 4">EXF-5753</strain>
    </source>
</reference>
<evidence type="ECO:0000313" key="3">
    <source>
        <dbReference type="EMBL" id="TIA88609.1"/>
    </source>
</evidence>
<keyword evidence="1" id="KW-0863">Zinc-finger</keyword>
<dbReference type="AlphaFoldDB" id="A0A4T0FK48"/>
<proteinExistence type="predicted"/>
<feature type="domain" description="HIT-type" evidence="2">
    <location>
        <begin position="33"/>
        <end position="66"/>
    </location>
</feature>
<dbReference type="GO" id="GO:0008270">
    <property type="term" value="F:zinc ion binding"/>
    <property type="evidence" value="ECO:0007669"/>
    <property type="project" value="UniProtKB-UniRule"/>
</dbReference>
<keyword evidence="1" id="KW-0479">Metal-binding</keyword>
<dbReference type="InterPro" id="IPR007529">
    <property type="entry name" value="Znf_HIT"/>
</dbReference>
<keyword evidence="4" id="KW-1185">Reference proteome</keyword>
<accession>A0A4T0FK48</accession>
<comment type="caution">
    <text evidence="3">The sequence shown here is derived from an EMBL/GenBank/DDBJ whole genome shotgun (WGS) entry which is preliminary data.</text>
</comment>
<dbReference type="PANTHER" id="PTHR15555">
    <property type="entry name" value="ZINC FINGER HIT DOMAIN CONTAINING PROTEIN 2 PROTEIN FON -RELATED"/>
    <property type="match status" value="1"/>
</dbReference>
<dbReference type="OrthoDB" id="18412at2759"/>
<sequence length="357" mass="40102">MTSLKLKVDEPLKLLSDVSSANKIQSTANKEICGVCHLNSSVYVCPSCNLPYCCLSCYKSAQHGECSDKFLTQQLKDAADDSVDPSQRRHFLNKLRNHYQQSADDDFENLAGGRSDDDDDDNDTLLQRLSSIDLDHSAPDDILNALTQSEKDQFHDLLLPANQSQLSQLLQQQLQPWFNDFDPTSFINPFSITSIPVVQGGENLSPNLVAIVFAYAYILRRYSFNTLSSLDNIAADLSSAKKDITQLLPFIFQPLSKFVYSNPTEALESIWSAVPSQVRSSHLYTTLIQDTKLLLGPPQLVRQDDTLLCCLCLFDLMQVFGKAKTPAVTKLRFYLTRSHSMTSSLEARYRFTSSMNR</sequence>
<evidence type="ECO:0000313" key="4">
    <source>
        <dbReference type="Proteomes" id="UP000310189"/>
    </source>
</evidence>
<dbReference type="CDD" id="cd23024">
    <property type="entry name" value="zf-HIT_ZNHIT2-3"/>
    <property type="match status" value="1"/>
</dbReference>
<dbReference type="InterPro" id="IPR039646">
    <property type="entry name" value="ZNHIT2"/>
</dbReference>
<dbReference type="EMBL" id="SPNW01000036">
    <property type="protein sequence ID" value="TIA88609.1"/>
    <property type="molecule type" value="Genomic_DNA"/>
</dbReference>
<evidence type="ECO:0000259" key="2">
    <source>
        <dbReference type="PROSITE" id="PS51083"/>
    </source>
</evidence>
<organism evidence="3 4">
    <name type="scientific">Wallemia hederae</name>
    <dbReference type="NCBI Taxonomy" id="1540922"/>
    <lineage>
        <taxon>Eukaryota</taxon>
        <taxon>Fungi</taxon>
        <taxon>Dikarya</taxon>
        <taxon>Basidiomycota</taxon>
        <taxon>Wallemiomycotina</taxon>
        <taxon>Wallemiomycetes</taxon>
        <taxon>Wallemiales</taxon>
        <taxon>Wallemiaceae</taxon>
        <taxon>Wallemia</taxon>
    </lineage>
</organism>
<dbReference type="PROSITE" id="PS51083">
    <property type="entry name" value="ZF_HIT"/>
    <property type="match status" value="1"/>
</dbReference>
<dbReference type="Gene3D" id="3.30.60.190">
    <property type="match status" value="1"/>
</dbReference>
<gene>
    <name evidence="3" type="ORF">E3P99_02485</name>
</gene>
<name>A0A4T0FK48_9BASI</name>
<dbReference type="Proteomes" id="UP000310189">
    <property type="component" value="Unassembled WGS sequence"/>
</dbReference>